<protein>
    <submittedName>
        <fullName evidence="1">Uncharacterized protein</fullName>
    </submittedName>
</protein>
<name>A0ABV4WIP7_9CYAN</name>
<gene>
    <name evidence="1" type="ORF">ACE1CA_09905</name>
</gene>
<dbReference type="RefSeq" id="WP_413277266.1">
    <property type="nucleotide sequence ID" value="NZ_JBHFNT010000074.1"/>
</dbReference>
<dbReference type="Proteomes" id="UP001576780">
    <property type="component" value="Unassembled WGS sequence"/>
</dbReference>
<accession>A0ABV4WIP7</accession>
<evidence type="ECO:0000313" key="1">
    <source>
        <dbReference type="EMBL" id="MFB2834836.1"/>
    </source>
</evidence>
<organism evidence="1 2">
    <name type="scientific">Floridaenema evergladense BLCC-F167</name>
    <dbReference type="NCBI Taxonomy" id="3153639"/>
    <lineage>
        <taxon>Bacteria</taxon>
        <taxon>Bacillati</taxon>
        <taxon>Cyanobacteriota</taxon>
        <taxon>Cyanophyceae</taxon>
        <taxon>Oscillatoriophycideae</taxon>
        <taxon>Aerosakkonematales</taxon>
        <taxon>Aerosakkonemataceae</taxon>
        <taxon>Floridanema</taxon>
        <taxon>Floridanema evergladense</taxon>
    </lineage>
</organism>
<dbReference type="EMBL" id="JBHFNT010000074">
    <property type="protein sequence ID" value="MFB2834836.1"/>
    <property type="molecule type" value="Genomic_DNA"/>
</dbReference>
<comment type="caution">
    <text evidence="1">The sequence shown here is derived from an EMBL/GenBank/DDBJ whole genome shotgun (WGS) entry which is preliminary data.</text>
</comment>
<evidence type="ECO:0000313" key="2">
    <source>
        <dbReference type="Proteomes" id="UP001576780"/>
    </source>
</evidence>
<sequence>MTPNLVREVTKLTDIREIAEITMKAFLQICWKATLSYGDELSLHIGAKIPYSQKSMVGKEKGEWIVGTRGTPWQLKFGGETIATSEEDAENIRGKVKAIENNHISWFVPTPELGFNMGFSNGYELILIPEIEDDSGLPYWEMFTPEAMVLKVGPNAIWSYTSVLHTSVSS</sequence>
<keyword evidence="2" id="KW-1185">Reference proteome</keyword>
<proteinExistence type="predicted"/>
<reference evidence="1 2" key="1">
    <citation type="submission" date="2024-09" db="EMBL/GenBank/DDBJ databases">
        <title>Floridaenema gen nov. (Aerosakkonemataceae, Aerosakkonematales ord. nov., Cyanobacteria) from benthic tropical and subtropical fresh waters, with the description of four new species.</title>
        <authorList>
            <person name="Moretto J.A."/>
            <person name="Berthold D.E."/>
            <person name="Lefler F.W."/>
            <person name="Huang I.-S."/>
            <person name="Laughinghouse H. IV."/>
        </authorList>
    </citation>
    <scope>NUCLEOTIDE SEQUENCE [LARGE SCALE GENOMIC DNA]</scope>
    <source>
        <strain evidence="1 2">BLCC-F167</strain>
    </source>
</reference>